<evidence type="ECO:0000256" key="6">
    <source>
        <dbReference type="ARBA" id="ARBA00022842"/>
    </source>
</evidence>
<dbReference type="GO" id="GO:0000287">
    <property type="term" value="F:magnesium ion binding"/>
    <property type="evidence" value="ECO:0007669"/>
    <property type="project" value="TreeGrafter"/>
</dbReference>
<feature type="transmembrane region" description="Helical" evidence="12">
    <location>
        <begin position="321"/>
        <end position="341"/>
    </location>
</feature>
<feature type="region of interest" description="Disordered" evidence="13">
    <location>
        <begin position="16"/>
        <end position="45"/>
    </location>
</feature>
<dbReference type="GO" id="GO:0015087">
    <property type="term" value="F:cobalt ion transmembrane transporter activity"/>
    <property type="evidence" value="ECO:0007669"/>
    <property type="project" value="UniProtKB-UniRule"/>
</dbReference>
<dbReference type="InterPro" id="IPR045861">
    <property type="entry name" value="CorA_cytoplasmic_dom"/>
</dbReference>
<keyword evidence="6 12" id="KW-0460">Magnesium</keyword>
<dbReference type="Gene3D" id="3.30.460.20">
    <property type="entry name" value="CorA soluble domain-like"/>
    <property type="match status" value="1"/>
</dbReference>
<evidence type="ECO:0000256" key="13">
    <source>
        <dbReference type="SAM" id="MobiDB-lite"/>
    </source>
</evidence>
<dbReference type="GO" id="GO:0015095">
    <property type="term" value="F:magnesium ion transmembrane transporter activity"/>
    <property type="evidence" value="ECO:0007669"/>
    <property type="project" value="UniProtKB-UniRule"/>
</dbReference>
<sequence length="379" mass="43932">MKMNAIMNLSAVSKQSKKAGLPPGSLIYVPGDQNDPAGGNDGEPQNIESVPVFMNPFFVILYNESGFSEKTYATVDELIRAEFSPDTLSWIHAAGLNDPEAVRKIGEKYDIDPLTLEDILSMKQRPKMEEFDNYFYTVLKHTVFDDTKKELQDNQISIVTLEKTVITFFENEADIFEPVLKRIKKDGRIRKNGTDYLTYALMDIVVDHYFFVLEEFEEWFDEVEKRMINQPEKESVGEIIHMRSELFRFNKSVWPLTNVADNWEKSGSKLIKKSTRVYFRDVQDHVVRIIESIESGRVAVTGIFDIYNSGTSKRLNETMKILTVISTIFIPLTFIVGIYGMNFNYMPELEARYGYYICLSGMFLIFMGMLLYFKKKKWF</sequence>
<dbReference type="GO" id="GO:0050897">
    <property type="term" value="F:cobalt ion binding"/>
    <property type="evidence" value="ECO:0007669"/>
    <property type="project" value="TreeGrafter"/>
</dbReference>
<keyword evidence="7 12" id="KW-1133">Transmembrane helix</keyword>
<evidence type="ECO:0000256" key="1">
    <source>
        <dbReference type="ARBA" id="ARBA00004651"/>
    </source>
</evidence>
<evidence type="ECO:0000256" key="9">
    <source>
        <dbReference type="ARBA" id="ARBA00023136"/>
    </source>
</evidence>
<proteinExistence type="inferred from homology"/>
<comment type="similarity">
    <text evidence="2 12">Belongs to the CorA metal ion transporter (MIT) (TC 1.A.35) family.</text>
</comment>
<keyword evidence="8 12" id="KW-0406">Ion transport</keyword>
<dbReference type="AlphaFoldDB" id="A0AA96V960"/>
<evidence type="ECO:0000256" key="11">
    <source>
        <dbReference type="ARBA" id="ARBA00045497"/>
    </source>
</evidence>
<dbReference type="InterPro" id="IPR045863">
    <property type="entry name" value="CorA_TM1_TM2"/>
</dbReference>
<comment type="subcellular location">
    <subcellularLocation>
        <location evidence="1">Cell membrane</location>
        <topology evidence="1">Multi-pass membrane protein</topology>
    </subcellularLocation>
    <subcellularLocation>
        <location evidence="12">Membrane</location>
        <topology evidence="12">Multi-pass membrane protein</topology>
    </subcellularLocation>
</comment>
<keyword evidence="4 12" id="KW-1003">Cell membrane</keyword>
<evidence type="ECO:0000256" key="10">
    <source>
        <dbReference type="ARBA" id="ARBA00034269"/>
    </source>
</evidence>
<evidence type="ECO:0000256" key="2">
    <source>
        <dbReference type="ARBA" id="ARBA00009765"/>
    </source>
</evidence>
<keyword evidence="15" id="KW-1185">Reference proteome</keyword>
<organism evidence="14 15">
    <name type="scientific">Methanolapillus ohkumae</name>
    <dbReference type="NCBI Taxonomy" id="3028298"/>
    <lineage>
        <taxon>Archaea</taxon>
        <taxon>Methanobacteriati</taxon>
        <taxon>Methanobacteriota</taxon>
        <taxon>Stenosarchaea group</taxon>
        <taxon>Methanomicrobia</taxon>
        <taxon>Methanosarcinales</taxon>
        <taxon>Methanosarcinaceae</taxon>
        <taxon>Methanolapillus</taxon>
    </lineage>
</organism>
<evidence type="ECO:0000256" key="7">
    <source>
        <dbReference type="ARBA" id="ARBA00022989"/>
    </source>
</evidence>
<keyword evidence="3 12" id="KW-0813">Transport</keyword>
<dbReference type="InterPro" id="IPR002523">
    <property type="entry name" value="MgTranspt_CorA/ZnTranspt_ZntB"/>
</dbReference>
<dbReference type="RefSeq" id="WP_338097539.1">
    <property type="nucleotide sequence ID" value="NZ_CP131061.1"/>
</dbReference>
<dbReference type="Gene3D" id="1.20.58.340">
    <property type="entry name" value="Magnesium transport protein CorA, transmembrane region"/>
    <property type="match status" value="2"/>
</dbReference>
<dbReference type="PANTHER" id="PTHR46494">
    <property type="entry name" value="CORA FAMILY METAL ION TRANSPORTER (EUROFUNG)"/>
    <property type="match status" value="1"/>
</dbReference>
<evidence type="ECO:0000256" key="8">
    <source>
        <dbReference type="ARBA" id="ARBA00023065"/>
    </source>
</evidence>
<dbReference type="PANTHER" id="PTHR46494:SF1">
    <property type="entry name" value="CORA FAMILY METAL ION TRANSPORTER (EUROFUNG)"/>
    <property type="match status" value="1"/>
</dbReference>
<dbReference type="GO" id="GO:0005886">
    <property type="term" value="C:plasma membrane"/>
    <property type="evidence" value="ECO:0007669"/>
    <property type="project" value="UniProtKB-SubCell"/>
</dbReference>
<feature type="transmembrane region" description="Helical" evidence="12">
    <location>
        <begin position="353"/>
        <end position="373"/>
    </location>
</feature>
<evidence type="ECO:0000256" key="12">
    <source>
        <dbReference type="RuleBase" id="RU362010"/>
    </source>
</evidence>
<evidence type="ECO:0000313" key="14">
    <source>
        <dbReference type="EMBL" id="WNY27573.1"/>
    </source>
</evidence>
<evidence type="ECO:0000313" key="15">
    <source>
        <dbReference type="Proteomes" id="UP001304970"/>
    </source>
</evidence>
<dbReference type="FunFam" id="1.20.58.340:FF:000004">
    <property type="entry name" value="Magnesium transport protein CorA"/>
    <property type="match status" value="1"/>
</dbReference>
<dbReference type="CDD" id="cd12828">
    <property type="entry name" value="TmCorA-like_1"/>
    <property type="match status" value="1"/>
</dbReference>
<dbReference type="EMBL" id="CP131061">
    <property type="protein sequence ID" value="WNY27573.1"/>
    <property type="molecule type" value="Genomic_DNA"/>
</dbReference>
<dbReference type="InterPro" id="IPR004488">
    <property type="entry name" value="Mg/Co-transport_prot_CorA"/>
</dbReference>
<evidence type="ECO:0000256" key="5">
    <source>
        <dbReference type="ARBA" id="ARBA00022692"/>
    </source>
</evidence>
<dbReference type="GeneID" id="89228804"/>
<protein>
    <recommendedName>
        <fullName evidence="12">Magnesium transport protein CorA</fullName>
    </recommendedName>
</protein>
<comment type="function">
    <text evidence="11">Mediates influx of magnesium ions. Alternates between open and closed states. Activated by low cytoplasmic Mg(2+) levels. Inactive when cytoplasmic Mg(2+) levels are high.</text>
</comment>
<dbReference type="Pfam" id="PF01544">
    <property type="entry name" value="CorA"/>
    <property type="match status" value="1"/>
</dbReference>
<dbReference type="SUPFAM" id="SSF144083">
    <property type="entry name" value="Magnesium transport protein CorA, transmembrane region"/>
    <property type="match status" value="1"/>
</dbReference>
<keyword evidence="9 12" id="KW-0472">Membrane</keyword>
<evidence type="ECO:0000256" key="4">
    <source>
        <dbReference type="ARBA" id="ARBA00022475"/>
    </source>
</evidence>
<dbReference type="Proteomes" id="UP001304970">
    <property type="component" value="Chromosome"/>
</dbReference>
<reference evidence="14 15" key="1">
    <citation type="submission" date="2023-07" db="EMBL/GenBank/DDBJ databases">
        <title>Closed genome sequence of Methanosarcinaceae archaeon Am2.</title>
        <authorList>
            <person name="Poehlein A."/>
            <person name="Protasov E."/>
            <person name="Platt K."/>
            <person name="Reeh H."/>
            <person name="Daniel R."/>
            <person name="Brune A."/>
        </authorList>
    </citation>
    <scope>NUCLEOTIDE SEQUENCE [LARGE SCALE GENOMIC DNA]</scope>
    <source>
        <strain evidence="14 15">Am2</strain>
    </source>
</reference>
<accession>A0AA96V960</accession>
<keyword evidence="5 12" id="KW-0812">Transmembrane</keyword>
<name>A0AA96V960_9EURY</name>
<dbReference type="SUPFAM" id="SSF143865">
    <property type="entry name" value="CorA soluble domain-like"/>
    <property type="match status" value="1"/>
</dbReference>
<comment type="catalytic activity">
    <reaction evidence="10">
        <text>Mg(2+)(in) = Mg(2+)(out)</text>
        <dbReference type="Rhea" id="RHEA:29827"/>
        <dbReference type="ChEBI" id="CHEBI:18420"/>
    </reaction>
</comment>
<dbReference type="NCBIfam" id="TIGR00383">
    <property type="entry name" value="corA"/>
    <property type="match status" value="1"/>
</dbReference>
<evidence type="ECO:0000256" key="3">
    <source>
        <dbReference type="ARBA" id="ARBA00022448"/>
    </source>
</evidence>
<gene>
    <name evidence="12 14" type="primary">corA</name>
    <name evidence="14" type="ORF">MsAm2_13750</name>
</gene>